<protein>
    <recommendedName>
        <fullName evidence="8">Subtilisin inhibitor domain-containing protein</fullName>
    </recommendedName>
</protein>
<evidence type="ECO:0000256" key="5">
    <source>
        <dbReference type="ARBA" id="ARBA00022900"/>
    </source>
</evidence>
<sequence>MGSNPGVPDAPSTPASELRVTVDPDGGAVRTWTLRCDPPGGTHPDPRAACTAIDEAFRGGDDPFAPTPRDMLCAEIFGGPQTATISGTWRGKPVNASYSRVNSCEIARWDRLKPVLEPGGPASTGPA</sequence>
<dbReference type="SUPFAM" id="SSF55399">
    <property type="entry name" value="Subtilisin inhibitor"/>
    <property type="match status" value="1"/>
</dbReference>
<evidence type="ECO:0000259" key="8">
    <source>
        <dbReference type="Pfam" id="PF00720"/>
    </source>
</evidence>
<dbReference type="Proteomes" id="UP000070598">
    <property type="component" value="Unassembled WGS sequence"/>
</dbReference>
<evidence type="ECO:0000256" key="4">
    <source>
        <dbReference type="ARBA" id="ARBA00022690"/>
    </source>
</evidence>
<name>A0A132MJ58_9ACTN</name>
<dbReference type="RefSeq" id="WP_067071632.1">
    <property type="nucleotide sequence ID" value="NZ_JYIK01000547.1"/>
</dbReference>
<reference evidence="11" key="1">
    <citation type="submission" date="2015-02" db="EMBL/GenBank/DDBJ databases">
        <title>Physiological reanalysis, assessment of diazotrophy, and genome sequences of multiple isolates of Streptomyces thermoautotrophicus.</title>
        <authorList>
            <person name="MacKellar D.C."/>
            <person name="Lieber L."/>
            <person name="Norman J."/>
            <person name="Bolger A."/>
            <person name="Tobin C."/>
            <person name="Murray J.W."/>
            <person name="Friesen M."/>
            <person name="Prell J."/>
        </authorList>
    </citation>
    <scope>NUCLEOTIDE SEQUENCE [LARGE SCALE GENOMIC DNA]</scope>
    <source>
        <strain evidence="11">UBT1</strain>
    </source>
</reference>
<comment type="caution">
    <text evidence="9">The sequence shown here is derived from an EMBL/GenBank/DDBJ whole genome shotgun (WGS) entry which is preliminary data.</text>
</comment>
<feature type="region of interest" description="Disordered" evidence="7">
    <location>
        <begin position="1"/>
        <end position="21"/>
    </location>
</feature>
<keyword evidence="5" id="KW-0722">Serine protease inhibitor</keyword>
<evidence type="ECO:0000313" key="10">
    <source>
        <dbReference type="EMBL" id="KWX10287.1"/>
    </source>
</evidence>
<dbReference type="Proteomes" id="UP000070659">
    <property type="component" value="Unassembled WGS sequence"/>
</dbReference>
<dbReference type="AlphaFoldDB" id="A0A132MJ58"/>
<feature type="domain" description="Subtilisin inhibitor" evidence="8">
    <location>
        <begin position="29"/>
        <end position="97"/>
    </location>
</feature>
<keyword evidence="4" id="KW-0646">Protease inhibitor</keyword>
<evidence type="ECO:0000313" key="11">
    <source>
        <dbReference type="Proteomes" id="UP000070598"/>
    </source>
</evidence>
<evidence type="ECO:0000313" key="12">
    <source>
        <dbReference type="Proteomes" id="UP000070659"/>
    </source>
</evidence>
<evidence type="ECO:0000256" key="3">
    <source>
        <dbReference type="ARBA" id="ARBA00022525"/>
    </source>
</evidence>
<dbReference type="Gene3D" id="3.30.350.10">
    <property type="entry name" value="Subtilisin inhibitor-like"/>
    <property type="match status" value="1"/>
</dbReference>
<evidence type="ECO:0000256" key="7">
    <source>
        <dbReference type="SAM" id="MobiDB-lite"/>
    </source>
</evidence>
<evidence type="ECO:0000256" key="1">
    <source>
        <dbReference type="ARBA" id="ARBA00004613"/>
    </source>
</evidence>
<accession>A0A132MJ58</accession>
<evidence type="ECO:0000313" key="9">
    <source>
        <dbReference type="EMBL" id="KWW97902.1"/>
    </source>
</evidence>
<comment type="similarity">
    <text evidence="2">Belongs to the protease inhibitor I16 (SSI) family.</text>
</comment>
<dbReference type="GO" id="GO:0005576">
    <property type="term" value="C:extracellular region"/>
    <property type="evidence" value="ECO:0007669"/>
    <property type="project" value="UniProtKB-SubCell"/>
</dbReference>
<proteinExistence type="inferred from homology"/>
<reference evidence="9 12" key="2">
    <citation type="submission" date="2015-02" db="EMBL/GenBank/DDBJ databases">
        <title>Physiological reanalysis, assessment of diazotrophy, and genome sequences of multiple isolates of Streptomyces thermoautotrophicus.</title>
        <authorList>
            <person name="MacKellar D.C."/>
            <person name="Lieber L."/>
            <person name="Norman J."/>
            <person name="Bolger A."/>
            <person name="Tobin C."/>
            <person name="Murray J.W."/>
            <person name="Prell J."/>
        </authorList>
    </citation>
    <scope>NUCLEOTIDE SEQUENCE [LARGE SCALE GENOMIC DNA]</scope>
    <source>
        <strain evidence="9 12">UBT1</strain>
    </source>
</reference>
<dbReference type="EMBL" id="JYIK01000547">
    <property type="protein sequence ID" value="KWX10287.1"/>
    <property type="molecule type" value="Genomic_DNA"/>
</dbReference>
<evidence type="ECO:0000256" key="2">
    <source>
        <dbReference type="ARBA" id="ARBA00010472"/>
    </source>
</evidence>
<evidence type="ECO:0000256" key="6">
    <source>
        <dbReference type="ARBA" id="ARBA00023157"/>
    </source>
</evidence>
<dbReference type="EMBL" id="JYIJ01000019">
    <property type="protein sequence ID" value="KWW97902.1"/>
    <property type="molecule type" value="Genomic_DNA"/>
</dbReference>
<dbReference type="Pfam" id="PF00720">
    <property type="entry name" value="SSI"/>
    <property type="match status" value="1"/>
</dbReference>
<dbReference type="InterPro" id="IPR023549">
    <property type="entry name" value="Subtilisin_inhibitor"/>
</dbReference>
<dbReference type="GO" id="GO:0004867">
    <property type="term" value="F:serine-type endopeptidase inhibitor activity"/>
    <property type="evidence" value="ECO:0007669"/>
    <property type="project" value="UniProtKB-KW"/>
</dbReference>
<gene>
    <name evidence="9" type="ORF">TH66_21175</name>
    <name evidence="10" type="ORF">TR74_04515</name>
</gene>
<dbReference type="InterPro" id="IPR036819">
    <property type="entry name" value="Subtilisin_inhibitor-like_sf"/>
</dbReference>
<dbReference type="PATRIC" id="fig|1469144.8.peg.862"/>
<organism evidence="9 12">
    <name type="scientific">Carbonactinospora thermoautotrophica</name>
    <dbReference type="NCBI Taxonomy" id="1469144"/>
    <lineage>
        <taxon>Bacteria</taxon>
        <taxon>Bacillati</taxon>
        <taxon>Actinomycetota</taxon>
        <taxon>Actinomycetes</taxon>
        <taxon>Kitasatosporales</taxon>
        <taxon>Carbonactinosporaceae</taxon>
        <taxon>Carbonactinospora</taxon>
    </lineage>
</organism>
<keyword evidence="3" id="KW-0964">Secreted</keyword>
<comment type="subcellular location">
    <subcellularLocation>
        <location evidence="1">Secreted</location>
    </subcellularLocation>
</comment>
<keyword evidence="6" id="KW-1015">Disulfide bond</keyword>